<reference evidence="2 3" key="1">
    <citation type="journal article" date="2021" name="Elife">
        <title>Chloroplast acquisition without the gene transfer in kleptoplastic sea slugs, Plakobranchus ocellatus.</title>
        <authorList>
            <person name="Maeda T."/>
            <person name="Takahashi S."/>
            <person name="Yoshida T."/>
            <person name="Shimamura S."/>
            <person name="Takaki Y."/>
            <person name="Nagai Y."/>
            <person name="Toyoda A."/>
            <person name="Suzuki Y."/>
            <person name="Arimoto A."/>
            <person name="Ishii H."/>
            <person name="Satoh N."/>
            <person name="Nishiyama T."/>
            <person name="Hasebe M."/>
            <person name="Maruyama T."/>
            <person name="Minagawa J."/>
            <person name="Obokata J."/>
            <person name="Shigenobu S."/>
        </authorList>
    </citation>
    <scope>NUCLEOTIDE SEQUENCE [LARGE SCALE GENOMIC DNA]</scope>
</reference>
<gene>
    <name evidence="2" type="ORF">PoB_003852800</name>
</gene>
<dbReference type="AlphaFoldDB" id="A0AAV4AXG7"/>
<comment type="caution">
    <text evidence="2">The sequence shown here is derived from an EMBL/GenBank/DDBJ whole genome shotgun (WGS) entry which is preliminary data.</text>
</comment>
<evidence type="ECO:0000313" key="2">
    <source>
        <dbReference type="EMBL" id="GFO12023.1"/>
    </source>
</evidence>
<evidence type="ECO:0000256" key="1">
    <source>
        <dbReference type="SAM" id="MobiDB-lite"/>
    </source>
</evidence>
<accession>A0AAV4AXG7</accession>
<sequence>MAGLHKSRCVISGIIKGKKSLIQSQLTYHQYQQYARISRWAQQCQSRISADSAELSKPKLRSKDGRHAADRATAERLVQTILRHRTDPTAPVIHAEAGSRLVCEEFLKQGVSSVIALDSSKHLSPDYQVLQAKYGPDRFQSIHWPMLSLRLKLGVSSGVDAASGDRQGKSSYSRSEAHVLYFLQQHTNPDAASGDRQGKSSYSRSEAHVLHFLQQHTNPGSSHAILNIGGKAKNEHYDFLFYILRNLPTDDPIISQAGVEFFFLAHPRFKLKQEFLANIETASYSTRYSSIIAAAYLLYEIKFIGQFDADAFVPPFKTTKAAQDPDWVDPHVRLLVKLRLKPNIESILPLDQHVPFFIFLRQLYMKQVNRVIPTMEMLVPGCGLRMLALDFTMMDMIIRTQPERLLLLYRHMTEWPEYQLSPLRNFILQKTRGGIDHWPESDSVKEKKGEQLIAEEE</sequence>
<dbReference type="Gene3D" id="3.40.50.150">
    <property type="entry name" value="Vaccinia Virus protein VP39"/>
    <property type="match status" value="1"/>
</dbReference>
<dbReference type="InterPro" id="IPR029063">
    <property type="entry name" value="SAM-dependent_MTases_sf"/>
</dbReference>
<dbReference type="Proteomes" id="UP000735302">
    <property type="component" value="Unassembled WGS sequence"/>
</dbReference>
<protein>
    <submittedName>
        <fullName evidence="2">rRNA adenine n(6)-methyltransferase</fullName>
    </submittedName>
</protein>
<organism evidence="2 3">
    <name type="scientific">Plakobranchus ocellatus</name>
    <dbReference type="NCBI Taxonomy" id="259542"/>
    <lineage>
        <taxon>Eukaryota</taxon>
        <taxon>Metazoa</taxon>
        <taxon>Spiralia</taxon>
        <taxon>Lophotrochozoa</taxon>
        <taxon>Mollusca</taxon>
        <taxon>Gastropoda</taxon>
        <taxon>Heterobranchia</taxon>
        <taxon>Euthyneura</taxon>
        <taxon>Panpulmonata</taxon>
        <taxon>Sacoglossa</taxon>
        <taxon>Placobranchoidea</taxon>
        <taxon>Plakobranchidae</taxon>
        <taxon>Plakobranchus</taxon>
    </lineage>
</organism>
<keyword evidence="3" id="KW-1185">Reference proteome</keyword>
<feature type="compositionally biased region" description="Basic and acidic residues" evidence="1">
    <location>
        <begin position="438"/>
        <end position="450"/>
    </location>
</feature>
<dbReference type="EMBL" id="BLXT01004368">
    <property type="protein sequence ID" value="GFO12023.1"/>
    <property type="molecule type" value="Genomic_DNA"/>
</dbReference>
<feature type="region of interest" description="Disordered" evidence="1">
    <location>
        <begin position="438"/>
        <end position="457"/>
    </location>
</feature>
<evidence type="ECO:0000313" key="3">
    <source>
        <dbReference type="Proteomes" id="UP000735302"/>
    </source>
</evidence>
<name>A0AAV4AXG7_9GAST</name>
<proteinExistence type="predicted"/>